<accession>A0A1E4RZ95</accession>
<evidence type="ECO:0000256" key="2">
    <source>
        <dbReference type="ARBA" id="ARBA00004270"/>
    </source>
</evidence>
<dbReference type="Gene3D" id="3.40.50.1820">
    <property type="entry name" value="alpha/beta hydrolase"/>
    <property type="match status" value="1"/>
</dbReference>
<dbReference type="OMA" id="CHDCYNW"/>
<protein>
    <recommendedName>
        <fullName evidence="7">Putative lipase ATG15</fullName>
        <ecNumber evidence="6">3.1.1.3</ecNumber>
    </recommendedName>
    <alternativeName>
        <fullName evidence="20">Autophagy-related protein 15</fullName>
    </alternativeName>
    <alternativeName>
        <fullName evidence="8">Putative lipase atg15</fullName>
    </alternativeName>
</protein>
<evidence type="ECO:0000256" key="14">
    <source>
        <dbReference type="ARBA" id="ARBA00022989"/>
    </source>
</evidence>
<evidence type="ECO:0000256" key="5">
    <source>
        <dbReference type="ARBA" id="ARBA00011137"/>
    </source>
</evidence>
<dbReference type="EC" id="3.1.1.3" evidence="6"/>
<keyword evidence="9 22" id="KW-0812">Transmembrane</keyword>
<keyword evidence="16" id="KW-0443">Lipid metabolism</keyword>
<evidence type="ECO:0000256" key="15">
    <source>
        <dbReference type="ARBA" id="ARBA00023006"/>
    </source>
</evidence>
<evidence type="ECO:0000256" key="22">
    <source>
        <dbReference type="SAM" id="Phobius"/>
    </source>
</evidence>
<evidence type="ECO:0000256" key="10">
    <source>
        <dbReference type="ARBA" id="ARBA00022753"/>
    </source>
</evidence>
<dbReference type="GO" id="GO:0004806">
    <property type="term" value="F:triacylglycerol lipase activity"/>
    <property type="evidence" value="ECO:0007669"/>
    <property type="project" value="UniProtKB-EC"/>
</dbReference>
<evidence type="ECO:0000256" key="16">
    <source>
        <dbReference type="ARBA" id="ARBA00023098"/>
    </source>
</evidence>
<dbReference type="STRING" id="983966.A0A1E4RZ95"/>
<evidence type="ECO:0000256" key="13">
    <source>
        <dbReference type="ARBA" id="ARBA00022968"/>
    </source>
</evidence>
<dbReference type="PANTHER" id="PTHR47175">
    <property type="entry name" value="LIPASE ATG15-RELATED"/>
    <property type="match status" value="1"/>
</dbReference>
<keyword evidence="15" id="KW-0072">Autophagy</keyword>
<dbReference type="OrthoDB" id="58570at2759"/>
<evidence type="ECO:0000256" key="20">
    <source>
        <dbReference type="ARBA" id="ARBA00029828"/>
    </source>
</evidence>
<keyword evidence="18" id="KW-0325">Glycoprotein</keyword>
<dbReference type="Pfam" id="PF26363">
    <property type="entry name" value="Phospholipase-like"/>
    <property type="match status" value="1"/>
</dbReference>
<dbReference type="GO" id="GO:0006660">
    <property type="term" value="P:phosphatidylserine catabolic process"/>
    <property type="evidence" value="ECO:0007669"/>
    <property type="project" value="TreeGrafter"/>
</dbReference>
<comment type="subcellular location">
    <subcellularLocation>
        <location evidence="3">Endosome</location>
        <location evidence="3">Multivesicular body membrane</location>
        <topology evidence="3">Single-pass type II membrane protein</topology>
    </subcellularLocation>
    <subcellularLocation>
        <location evidence="2">Prevacuolar compartment membrane</location>
        <topology evidence="2">Single-pass type II membrane protein</topology>
    </subcellularLocation>
</comment>
<dbReference type="InterPro" id="IPR050805">
    <property type="entry name" value="ATG15_Lipase"/>
</dbReference>
<dbReference type="EMBL" id="KV453934">
    <property type="protein sequence ID" value="ODV72567.1"/>
    <property type="molecule type" value="Genomic_DNA"/>
</dbReference>
<evidence type="ECO:0000256" key="21">
    <source>
        <dbReference type="SAM" id="MobiDB-lite"/>
    </source>
</evidence>
<keyword evidence="10" id="KW-0967">Endosome</keyword>
<evidence type="ECO:0000256" key="12">
    <source>
        <dbReference type="ARBA" id="ARBA00022963"/>
    </source>
</evidence>
<keyword evidence="11 23" id="KW-0378">Hydrolase</keyword>
<dbReference type="GO" id="GO:0004620">
    <property type="term" value="F:phospholipase activity"/>
    <property type="evidence" value="ECO:0007669"/>
    <property type="project" value="TreeGrafter"/>
</dbReference>
<evidence type="ECO:0000256" key="3">
    <source>
        <dbReference type="ARBA" id="ARBA00004343"/>
    </source>
</evidence>
<dbReference type="FunFam" id="3.40.50.1820:FF:000129">
    <property type="entry name" value="Autophagy related lipase Atg15, putative"/>
    <property type="match status" value="1"/>
</dbReference>
<name>A0A1E4RZ95_CYBJN</name>
<keyword evidence="13" id="KW-0735">Signal-anchor</keyword>
<evidence type="ECO:0000256" key="4">
    <source>
        <dbReference type="ARBA" id="ARBA00010701"/>
    </source>
</evidence>
<comment type="subunit">
    <text evidence="5">Binds to both phosphatidylinositol (PI) and phosphatidylinositol 3,5-bisphosphate (PIP2).</text>
</comment>
<keyword evidence="17 22" id="KW-0472">Membrane</keyword>
<feature type="region of interest" description="Disordered" evidence="21">
    <location>
        <begin position="469"/>
        <end position="506"/>
    </location>
</feature>
<dbReference type="Proteomes" id="UP000094389">
    <property type="component" value="Unassembled WGS sequence"/>
</dbReference>
<dbReference type="GO" id="GO:0032585">
    <property type="term" value="C:multivesicular body membrane"/>
    <property type="evidence" value="ECO:0007669"/>
    <property type="project" value="UniProtKB-SubCell"/>
</dbReference>
<dbReference type="GO" id="GO:0005775">
    <property type="term" value="C:vacuolar lumen"/>
    <property type="evidence" value="ECO:0007669"/>
    <property type="project" value="TreeGrafter"/>
</dbReference>
<keyword evidence="14 22" id="KW-1133">Transmembrane helix</keyword>
<dbReference type="GO" id="GO:0034496">
    <property type="term" value="P:multivesicular body membrane disassembly"/>
    <property type="evidence" value="ECO:0007669"/>
    <property type="project" value="TreeGrafter"/>
</dbReference>
<dbReference type="GO" id="GO:0046461">
    <property type="term" value="P:neutral lipid catabolic process"/>
    <property type="evidence" value="ECO:0007669"/>
    <property type="project" value="TreeGrafter"/>
</dbReference>
<evidence type="ECO:0000256" key="1">
    <source>
        <dbReference type="ARBA" id="ARBA00001024"/>
    </source>
</evidence>
<evidence type="ECO:0000256" key="8">
    <source>
        <dbReference type="ARBA" id="ARBA00019241"/>
    </source>
</evidence>
<dbReference type="RefSeq" id="XP_020069606.1">
    <property type="nucleotide sequence ID" value="XM_020215396.1"/>
</dbReference>
<evidence type="ECO:0000313" key="24">
    <source>
        <dbReference type="Proteomes" id="UP000094389"/>
    </source>
</evidence>
<dbReference type="CDD" id="cd00519">
    <property type="entry name" value="Lipase_3"/>
    <property type="match status" value="1"/>
</dbReference>
<evidence type="ECO:0000313" key="23">
    <source>
        <dbReference type="EMBL" id="ODV72567.1"/>
    </source>
</evidence>
<dbReference type="SUPFAM" id="SSF53474">
    <property type="entry name" value="alpha/beta-Hydrolases"/>
    <property type="match status" value="1"/>
</dbReference>
<dbReference type="AlphaFoldDB" id="A0A1E4RZ95"/>
<proteinExistence type="inferred from homology"/>
<dbReference type="InterPro" id="IPR029058">
    <property type="entry name" value="AB_hydrolase_fold"/>
</dbReference>
<organism evidence="23 24">
    <name type="scientific">Cyberlindnera jadinii (strain ATCC 18201 / CBS 1600 / BCRC 20928 / JCM 3617 / NBRC 0987 / NRRL Y-1542)</name>
    <name type="common">Torula yeast</name>
    <name type="synonym">Candida utilis</name>
    <dbReference type="NCBI Taxonomy" id="983966"/>
    <lineage>
        <taxon>Eukaryota</taxon>
        <taxon>Fungi</taxon>
        <taxon>Dikarya</taxon>
        <taxon>Ascomycota</taxon>
        <taxon>Saccharomycotina</taxon>
        <taxon>Saccharomycetes</taxon>
        <taxon>Phaffomycetales</taxon>
        <taxon>Phaffomycetaceae</taxon>
        <taxon>Cyberlindnera</taxon>
    </lineage>
</organism>
<evidence type="ECO:0000256" key="18">
    <source>
        <dbReference type="ARBA" id="ARBA00023180"/>
    </source>
</evidence>
<comment type="catalytic activity">
    <reaction evidence="1">
        <text>a triacylglycerol + H2O = a diacylglycerol + a fatty acid + H(+)</text>
        <dbReference type="Rhea" id="RHEA:12044"/>
        <dbReference type="ChEBI" id="CHEBI:15377"/>
        <dbReference type="ChEBI" id="CHEBI:15378"/>
        <dbReference type="ChEBI" id="CHEBI:17855"/>
        <dbReference type="ChEBI" id="CHEBI:18035"/>
        <dbReference type="ChEBI" id="CHEBI:28868"/>
        <dbReference type="EC" id="3.1.1.3"/>
    </reaction>
</comment>
<feature type="compositionally biased region" description="Basic and acidic residues" evidence="21">
    <location>
        <begin position="469"/>
        <end position="487"/>
    </location>
</feature>
<evidence type="ECO:0000256" key="11">
    <source>
        <dbReference type="ARBA" id="ARBA00022801"/>
    </source>
</evidence>
<dbReference type="PANTHER" id="PTHR47175:SF2">
    <property type="entry name" value="LIPASE ATG15-RELATED"/>
    <property type="match status" value="1"/>
</dbReference>
<keyword evidence="12" id="KW-0442">Lipid degradation</keyword>
<evidence type="ECO:0000256" key="7">
    <source>
        <dbReference type="ARBA" id="ARBA00018542"/>
    </source>
</evidence>
<comment type="function">
    <text evidence="19">Lipase which is essential for lysis of subvacuolar cytoplasm to vacuole targeted bodies and intravacuolar autophagic bodies. Involved in the lysis of intravacuolar multivesicular body (MVB) vesicles. The intravacuolar membrane disintegration by ATG15 is critical to life span extension.</text>
</comment>
<dbReference type="GO" id="GO:0034727">
    <property type="term" value="P:piecemeal microautophagy of the nucleus"/>
    <property type="evidence" value="ECO:0007669"/>
    <property type="project" value="TreeGrafter"/>
</dbReference>
<dbReference type="GeneID" id="30989792"/>
<evidence type="ECO:0000256" key="9">
    <source>
        <dbReference type="ARBA" id="ARBA00022692"/>
    </source>
</evidence>
<evidence type="ECO:0000256" key="19">
    <source>
        <dbReference type="ARBA" id="ARBA00024663"/>
    </source>
</evidence>
<evidence type="ECO:0000256" key="17">
    <source>
        <dbReference type="ARBA" id="ARBA00023136"/>
    </source>
</evidence>
<gene>
    <name evidence="23" type="ORF">CYBJADRAFT_168496</name>
</gene>
<comment type="similarity">
    <text evidence="4">Belongs to the AB hydrolase superfamily. Lipase family.</text>
</comment>
<reference evidence="23 24" key="1">
    <citation type="journal article" date="2016" name="Proc. Natl. Acad. Sci. U.S.A.">
        <title>Comparative genomics of biotechnologically important yeasts.</title>
        <authorList>
            <person name="Riley R."/>
            <person name="Haridas S."/>
            <person name="Wolfe K.H."/>
            <person name="Lopes M.R."/>
            <person name="Hittinger C.T."/>
            <person name="Goeker M."/>
            <person name="Salamov A.A."/>
            <person name="Wisecaver J.H."/>
            <person name="Long T.M."/>
            <person name="Calvey C.H."/>
            <person name="Aerts A.L."/>
            <person name="Barry K.W."/>
            <person name="Choi C."/>
            <person name="Clum A."/>
            <person name="Coughlan A.Y."/>
            <person name="Deshpande S."/>
            <person name="Douglass A.P."/>
            <person name="Hanson S.J."/>
            <person name="Klenk H.-P."/>
            <person name="LaButti K.M."/>
            <person name="Lapidus A."/>
            <person name="Lindquist E.A."/>
            <person name="Lipzen A.M."/>
            <person name="Meier-Kolthoff J.P."/>
            <person name="Ohm R.A."/>
            <person name="Otillar R.P."/>
            <person name="Pangilinan J.L."/>
            <person name="Peng Y."/>
            <person name="Rokas A."/>
            <person name="Rosa C.A."/>
            <person name="Scheuner C."/>
            <person name="Sibirny A.A."/>
            <person name="Slot J.C."/>
            <person name="Stielow J.B."/>
            <person name="Sun H."/>
            <person name="Kurtzman C.P."/>
            <person name="Blackwell M."/>
            <person name="Grigoriev I.V."/>
            <person name="Jeffries T.W."/>
        </authorList>
    </citation>
    <scope>NUCLEOTIDE SEQUENCE [LARGE SCALE GENOMIC DNA]</scope>
    <source>
        <strain evidence="24">ATCC 18201 / CBS 1600 / BCRC 20928 / JCM 3617 / NBRC 0987 / NRRL Y-1542</strain>
    </source>
</reference>
<feature type="transmembrane region" description="Helical" evidence="22">
    <location>
        <begin position="12"/>
        <end position="32"/>
    </location>
</feature>
<keyword evidence="24" id="KW-1185">Reference proteome</keyword>
<sequence length="535" mass="60336">MGKSKENQRRTDMCTISTAMGVMVAIILYMFYDDLWLISRYVYVPFVPGTSRAPPRAEDSGGKFRLQHIYHHNTGEDYTSHLRLDITPKFLEENSLHSFSGEEEDQWTSLYESESPWTVELPYKSNAIELKRLAERDPDFVESYLEYARVSGSEAVKKIELEWSDDIVEAPNVTDKDTVITLALMSSNAYVDIPETGDWRDVGWNQSIGYGWNDTGIRGHIFVSDDESTVVIAYKGTSAAFLSGSGSDDTVDNDRINDNLLFSCCCARVSYMWTTVCDCYQSSYTCDQRCLEKELYRKDRYYQAALDIYRNVTHMYPRANIWTTGHSLGGALSTLVGRTFGAPAVAFEAPGELLATRRLHLPMPPGLPGYMEGIWHFGHTADPIFMGVCNGASSTCSMGGYAMETQCHSGKQCVYDVVTDKGWHVNMLNHRIHTVIDDVIMAYNETAPCQPVPPCRDCFNWNFVDGRHEKKKPDDGDLKKPVKKPVEDPPSSTVPSPTPSPTKEPVCKKWTWYGRCYEWGDDDDDGDDNTASMIN</sequence>
<evidence type="ECO:0000256" key="6">
    <source>
        <dbReference type="ARBA" id="ARBA00013279"/>
    </source>
</evidence>